<proteinExistence type="predicted"/>
<keyword evidence="2" id="KW-1185">Reference proteome</keyword>
<sequence>MFFSKFITELNHLLKNGIVIEVKIFKVRRKCFICDRPARAFVKQTQGHAGLYACERCHLSAIKQGRKIIFPAERGVERTDATFRPKSHLKYHTLTSPLEDIDPTVNLIKLFIIESMHAGPLGNMKRLLTKCWIGGEKMMTEVNALKISDSEMSDKNYTNIYQIARLEGYLDYSGNNLFVPDPWIEDGDDDYAFRVRYMEPSGKKKDDDEIRGFVGNFLPEAPSGWPEYTCYPHAVAKSYNEALLILSSSRNADELHAVEITKPRRNKKNAKLLPNQMIISNTCGAEISLQDAPNIQANLKYFPNMEVFVEEVEESHISNNNYVPAMSHTEQNALPEDSMQKDPSDNEMVVEGGSPKAVGAEKSHSRETSGIEIHNSVQNQAKSQSVNGRKRKHTEINEKDGSSNDEVLFNKENFQPSLHTKVSIDSSSFQVKYLDPNICIVGKEDSNVRVILRKCILKNVAWKVTAKKPIPDKVVLNSTEFGKILRDRFVKCYFNADKKDTIDEDKFLTSMGRVLNNVKDWDKGRKSCKVEMNEEE</sequence>
<dbReference type="EMBL" id="CM056743">
    <property type="protein sequence ID" value="KAJ8674572.1"/>
    <property type="molecule type" value="Genomic_DNA"/>
</dbReference>
<evidence type="ECO:0000313" key="1">
    <source>
        <dbReference type="EMBL" id="KAJ8674572.1"/>
    </source>
</evidence>
<comment type="caution">
    <text evidence="1">The sequence shown here is derived from an EMBL/GenBank/DDBJ whole genome shotgun (WGS) entry which is preliminary data.</text>
</comment>
<protein>
    <submittedName>
        <fullName evidence="1">Uncharacterized protein</fullName>
    </submittedName>
</protein>
<name>A0ACC2NTY6_9HYME</name>
<gene>
    <name evidence="1" type="ORF">QAD02_005834</name>
</gene>
<evidence type="ECO:0000313" key="2">
    <source>
        <dbReference type="Proteomes" id="UP001239111"/>
    </source>
</evidence>
<organism evidence="1 2">
    <name type="scientific">Eretmocerus hayati</name>
    <dbReference type="NCBI Taxonomy" id="131215"/>
    <lineage>
        <taxon>Eukaryota</taxon>
        <taxon>Metazoa</taxon>
        <taxon>Ecdysozoa</taxon>
        <taxon>Arthropoda</taxon>
        <taxon>Hexapoda</taxon>
        <taxon>Insecta</taxon>
        <taxon>Pterygota</taxon>
        <taxon>Neoptera</taxon>
        <taxon>Endopterygota</taxon>
        <taxon>Hymenoptera</taxon>
        <taxon>Apocrita</taxon>
        <taxon>Proctotrupomorpha</taxon>
        <taxon>Chalcidoidea</taxon>
        <taxon>Aphelinidae</taxon>
        <taxon>Aphelininae</taxon>
        <taxon>Eretmocerus</taxon>
    </lineage>
</organism>
<reference evidence="1" key="1">
    <citation type="submission" date="2023-04" db="EMBL/GenBank/DDBJ databases">
        <title>A chromosome-level genome assembly of the parasitoid wasp Eretmocerus hayati.</title>
        <authorList>
            <person name="Zhong Y."/>
            <person name="Liu S."/>
            <person name="Liu Y."/>
        </authorList>
    </citation>
    <scope>NUCLEOTIDE SEQUENCE</scope>
    <source>
        <strain evidence="1">ZJU_SS_LIU_2023</strain>
    </source>
</reference>
<accession>A0ACC2NTY6</accession>
<dbReference type="Proteomes" id="UP001239111">
    <property type="component" value="Chromosome 3"/>
</dbReference>